<dbReference type="Pfam" id="PF12704">
    <property type="entry name" value="MacB_PCD"/>
    <property type="match status" value="1"/>
</dbReference>
<evidence type="ECO:0000313" key="11">
    <source>
        <dbReference type="Proteomes" id="UP000178106"/>
    </source>
</evidence>
<evidence type="ECO:0000256" key="2">
    <source>
        <dbReference type="ARBA" id="ARBA00005236"/>
    </source>
</evidence>
<evidence type="ECO:0000256" key="7">
    <source>
        <dbReference type="SAM" id="Phobius"/>
    </source>
</evidence>
<dbReference type="GO" id="GO:0098797">
    <property type="term" value="C:plasma membrane protein complex"/>
    <property type="evidence" value="ECO:0007669"/>
    <property type="project" value="TreeGrafter"/>
</dbReference>
<dbReference type="InterPro" id="IPR051447">
    <property type="entry name" value="Lipoprotein-release_system"/>
</dbReference>
<accession>A0A1G2DY01</accession>
<dbReference type="AlphaFoldDB" id="A0A1G2DY01"/>
<evidence type="ECO:0000256" key="1">
    <source>
        <dbReference type="ARBA" id="ARBA00004651"/>
    </source>
</evidence>
<comment type="subcellular location">
    <subcellularLocation>
        <location evidence="1">Cell membrane</location>
        <topology evidence="1">Multi-pass membrane protein</topology>
    </subcellularLocation>
</comment>
<feature type="transmembrane region" description="Helical" evidence="7">
    <location>
        <begin position="20"/>
        <end position="47"/>
    </location>
</feature>
<protein>
    <recommendedName>
        <fullName evidence="12">ABC3 transporter permease protein domain-containing protein</fullName>
    </recommendedName>
</protein>
<sequence length="415" mass="44755">MDSLRVGWFLALRQIKRSSIWTTLLIIFIMTLTFLNLVVVGGILVGLTAGASLAYERQYSGEVFLRNLMTKEYIEQSENVMRTARSFPEVAAISGRYIQGGKVEANYKTAVGPKQSPDSIGVQIVGIDPVSENAVTGIGERLISGEDLKIGEEGYVLLGKNLVEKYTVGSGPISVVVLHGIDVGSRVRINVAGREGEFTVKGIIKSKVGDVSMRVYMVDAELRRMIGRSDKNVDEIAIRLVPGASATQVRDGLKAAGFESLARVETSRESQGTFLDDIEKTFAMLANVIGGIGIIVASITVFIVIFINAVTRRKYIGILKGIGVTASAIEISYVLQSIFYALIGAGLGLIVVYAVLKPYFDGHPINFPFSDGLLVVPIDGTMLRAAVLIAVTIVAGYFPARMIISKNTLDSILGR</sequence>
<evidence type="ECO:0008006" key="12">
    <source>
        <dbReference type="Google" id="ProtNLM"/>
    </source>
</evidence>
<keyword evidence="6 7" id="KW-0472">Membrane</keyword>
<organism evidence="10 11">
    <name type="scientific">Candidatus Lloydbacteria bacterium RIFOXYC12_FULL_46_25</name>
    <dbReference type="NCBI Taxonomy" id="1798670"/>
    <lineage>
        <taxon>Bacteria</taxon>
        <taxon>Candidatus Lloydiibacteriota</taxon>
    </lineage>
</organism>
<dbReference type="PANTHER" id="PTHR30489">
    <property type="entry name" value="LIPOPROTEIN-RELEASING SYSTEM TRANSMEMBRANE PROTEIN LOLE"/>
    <property type="match status" value="1"/>
</dbReference>
<dbReference type="Proteomes" id="UP000178106">
    <property type="component" value="Unassembled WGS sequence"/>
</dbReference>
<reference evidence="10 11" key="1">
    <citation type="journal article" date="2016" name="Nat. Commun.">
        <title>Thousands of microbial genomes shed light on interconnected biogeochemical processes in an aquifer system.</title>
        <authorList>
            <person name="Anantharaman K."/>
            <person name="Brown C.T."/>
            <person name="Hug L.A."/>
            <person name="Sharon I."/>
            <person name="Castelle C.J."/>
            <person name="Probst A.J."/>
            <person name="Thomas B.C."/>
            <person name="Singh A."/>
            <person name="Wilkins M.J."/>
            <person name="Karaoz U."/>
            <person name="Brodie E.L."/>
            <person name="Williams K.H."/>
            <person name="Hubbard S.S."/>
            <person name="Banfield J.F."/>
        </authorList>
    </citation>
    <scope>NUCLEOTIDE SEQUENCE [LARGE SCALE GENOMIC DNA]</scope>
</reference>
<comment type="caution">
    <text evidence="10">The sequence shown here is derived from an EMBL/GenBank/DDBJ whole genome shotgun (WGS) entry which is preliminary data.</text>
</comment>
<evidence type="ECO:0000259" key="9">
    <source>
        <dbReference type="Pfam" id="PF12704"/>
    </source>
</evidence>
<dbReference type="EMBL" id="MHLU01000100">
    <property type="protein sequence ID" value="OGZ18272.1"/>
    <property type="molecule type" value="Genomic_DNA"/>
</dbReference>
<evidence type="ECO:0000256" key="4">
    <source>
        <dbReference type="ARBA" id="ARBA00022692"/>
    </source>
</evidence>
<keyword evidence="5 7" id="KW-1133">Transmembrane helix</keyword>
<dbReference type="PANTHER" id="PTHR30489:SF0">
    <property type="entry name" value="LIPOPROTEIN-RELEASING SYSTEM TRANSMEMBRANE PROTEIN LOLE"/>
    <property type="match status" value="1"/>
</dbReference>
<evidence type="ECO:0000259" key="8">
    <source>
        <dbReference type="Pfam" id="PF02687"/>
    </source>
</evidence>
<feature type="transmembrane region" description="Helical" evidence="7">
    <location>
        <begin position="331"/>
        <end position="356"/>
    </location>
</feature>
<dbReference type="InterPro" id="IPR025857">
    <property type="entry name" value="MacB_PCD"/>
</dbReference>
<feature type="transmembrane region" description="Helical" evidence="7">
    <location>
        <begin position="284"/>
        <end position="310"/>
    </location>
</feature>
<feature type="domain" description="ABC3 transporter permease C-terminal" evidence="8">
    <location>
        <begin position="288"/>
        <end position="407"/>
    </location>
</feature>
<dbReference type="Pfam" id="PF02687">
    <property type="entry name" value="FtsX"/>
    <property type="match status" value="1"/>
</dbReference>
<gene>
    <name evidence="10" type="ORF">A2494_01635</name>
</gene>
<keyword evidence="4 7" id="KW-0812">Transmembrane</keyword>
<evidence type="ECO:0000313" key="10">
    <source>
        <dbReference type="EMBL" id="OGZ18272.1"/>
    </source>
</evidence>
<evidence type="ECO:0000256" key="5">
    <source>
        <dbReference type="ARBA" id="ARBA00022989"/>
    </source>
</evidence>
<evidence type="ECO:0000256" key="3">
    <source>
        <dbReference type="ARBA" id="ARBA00022475"/>
    </source>
</evidence>
<evidence type="ECO:0000256" key="6">
    <source>
        <dbReference type="ARBA" id="ARBA00023136"/>
    </source>
</evidence>
<proteinExistence type="inferred from homology"/>
<dbReference type="InterPro" id="IPR003838">
    <property type="entry name" value="ABC3_permease_C"/>
</dbReference>
<comment type="similarity">
    <text evidence="2">Belongs to the ABC-4 integral membrane protein family. LolC/E subfamily.</text>
</comment>
<name>A0A1G2DY01_9BACT</name>
<dbReference type="GO" id="GO:0044874">
    <property type="term" value="P:lipoprotein localization to outer membrane"/>
    <property type="evidence" value="ECO:0007669"/>
    <property type="project" value="TreeGrafter"/>
</dbReference>
<feature type="transmembrane region" description="Helical" evidence="7">
    <location>
        <begin position="376"/>
        <end position="398"/>
    </location>
</feature>
<keyword evidence="3" id="KW-1003">Cell membrane</keyword>
<feature type="domain" description="MacB-like periplasmic core" evidence="9">
    <location>
        <begin position="24"/>
        <end position="255"/>
    </location>
</feature>